<protein>
    <submittedName>
        <fullName evidence="2">Translation initiation factor IF-2-like</fullName>
    </submittedName>
</protein>
<evidence type="ECO:0000313" key="2">
    <source>
        <dbReference type="RefSeq" id="XP_016992166.1"/>
    </source>
</evidence>
<name>A0A6P4G3L1_DRORH</name>
<evidence type="ECO:0000256" key="1">
    <source>
        <dbReference type="SAM" id="MobiDB-lite"/>
    </source>
</evidence>
<proteinExistence type="predicted"/>
<accession>A0A6P4G3L1</accession>
<feature type="region of interest" description="Disordered" evidence="1">
    <location>
        <begin position="1"/>
        <end position="21"/>
    </location>
</feature>
<organism evidence="2">
    <name type="scientific">Drosophila rhopaloa</name>
    <name type="common">Fruit fly</name>
    <dbReference type="NCBI Taxonomy" id="1041015"/>
    <lineage>
        <taxon>Eukaryota</taxon>
        <taxon>Metazoa</taxon>
        <taxon>Ecdysozoa</taxon>
        <taxon>Arthropoda</taxon>
        <taxon>Hexapoda</taxon>
        <taxon>Insecta</taxon>
        <taxon>Pterygota</taxon>
        <taxon>Neoptera</taxon>
        <taxon>Endopterygota</taxon>
        <taxon>Diptera</taxon>
        <taxon>Brachycera</taxon>
        <taxon>Muscomorpha</taxon>
        <taxon>Ephydroidea</taxon>
        <taxon>Drosophilidae</taxon>
        <taxon>Drosophila</taxon>
        <taxon>Sophophora</taxon>
    </lineage>
</organism>
<gene>
    <name evidence="2" type="primary">LOC108053941</name>
</gene>
<dbReference type="AlphaFoldDB" id="A0A6P4G3L1"/>
<dbReference type="RefSeq" id="XP_016992166.1">
    <property type="nucleotide sequence ID" value="XM_017136677.1"/>
</dbReference>
<reference evidence="2" key="1">
    <citation type="submission" date="2025-08" db="UniProtKB">
        <authorList>
            <consortium name="RefSeq"/>
        </authorList>
    </citation>
    <scope>IDENTIFICATION</scope>
</reference>
<sequence>MCPSPNRSPTPAPAPVLPSASVNPVPARVPLRSASPAPAHVPSLTAAIPAHAIDLHRLTTSRVRAHAPVRPRPKMETPLRIAITRAWTIRLVSCPINFKTLDFRLLL</sequence>
<feature type="compositionally biased region" description="Pro residues" evidence="1">
    <location>
        <begin position="1"/>
        <end position="16"/>
    </location>
</feature>